<dbReference type="Proteomes" id="UP000680815">
    <property type="component" value="Unassembled WGS sequence"/>
</dbReference>
<accession>A0ABS4B0E9</accession>
<proteinExistence type="predicted"/>
<reference evidence="1 2" key="1">
    <citation type="submission" date="2021-03" db="EMBL/GenBank/DDBJ databases">
        <authorList>
            <person name="So Y."/>
        </authorList>
    </citation>
    <scope>NUCLEOTIDE SEQUENCE [LARGE SCALE GENOMIC DNA]</scope>
    <source>
        <strain evidence="1 2">PWR1</strain>
    </source>
</reference>
<organism evidence="1 2">
    <name type="scientific">Roseomonas nitratireducens</name>
    <dbReference type="NCBI Taxonomy" id="2820810"/>
    <lineage>
        <taxon>Bacteria</taxon>
        <taxon>Pseudomonadati</taxon>
        <taxon>Pseudomonadota</taxon>
        <taxon>Alphaproteobacteria</taxon>
        <taxon>Acetobacterales</taxon>
        <taxon>Roseomonadaceae</taxon>
        <taxon>Roseomonas</taxon>
    </lineage>
</organism>
<sequence length="117" mass="12525">GRRWRRRAWRQPWRRGRGACGPSRRRGAVMGAHRVRPAIIAAALMGADMHHRLALALRQFARPRAGIARGVGGAHLLAQPVAGSAGPAIFGLAYQAAKVVIAWGGLCHGDLLRAISV</sequence>
<comment type="caution">
    <text evidence="1">The sequence shown here is derived from an EMBL/GenBank/DDBJ whole genome shotgun (WGS) entry which is preliminary data.</text>
</comment>
<dbReference type="RefSeq" id="WP_209354403.1">
    <property type="nucleotide sequence ID" value="NZ_JAGIYZ010000055.1"/>
</dbReference>
<protein>
    <submittedName>
        <fullName evidence="1">Uncharacterized protein</fullName>
    </submittedName>
</protein>
<feature type="non-terminal residue" evidence="1">
    <location>
        <position position="1"/>
    </location>
</feature>
<evidence type="ECO:0000313" key="2">
    <source>
        <dbReference type="Proteomes" id="UP000680815"/>
    </source>
</evidence>
<keyword evidence="2" id="KW-1185">Reference proteome</keyword>
<gene>
    <name evidence="1" type="ORF">J5Y09_24125</name>
</gene>
<evidence type="ECO:0000313" key="1">
    <source>
        <dbReference type="EMBL" id="MBP0467032.1"/>
    </source>
</evidence>
<name>A0ABS4B0E9_9PROT</name>
<dbReference type="EMBL" id="JAGIYZ010000055">
    <property type="protein sequence ID" value="MBP0467032.1"/>
    <property type="molecule type" value="Genomic_DNA"/>
</dbReference>